<dbReference type="SUPFAM" id="SSF88713">
    <property type="entry name" value="Glycoside hydrolase/deacetylase"/>
    <property type="match status" value="1"/>
</dbReference>
<keyword evidence="7" id="KW-0170">Cobalt</keyword>
<dbReference type="GO" id="GO:0016810">
    <property type="term" value="F:hydrolase activity, acting on carbon-nitrogen (but not peptide) bonds"/>
    <property type="evidence" value="ECO:0007669"/>
    <property type="project" value="InterPro"/>
</dbReference>
<feature type="domain" description="Chitin-binding type-1" evidence="10">
    <location>
        <begin position="453"/>
        <end position="501"/>
    </location>
</feature>
<feature type="domain" description="NodB homology" evidence="11">
    <location>
        <begin position="129"/>
        <end position="319"/>
    </location>
</feature>
<dbReference type="GO" id="GO:0005975">
    <property type="term" value="P:carbohydrate metabolic process"/>
    <property type="evidence" value="ECO:0007669"/>
    <property type="project" value="InterPro"/>
</dbReference>
<dbReference type="PROSITE" id="PS50941">
    <property type="entry name" value="CHIT_BIND_I_2"/>
    <property type="match status" value="3"/>
</dbReference>
<dbReference type="OrthoDB" id="407355at2759"/>
<dbReference type="Proteomes" id="UP000799302">
    <property type="component" value="Unassembled WGS sequence"/>
</dbReference>
<feature type="chain" id="PRO_5025441638" evidence="9">
    <location>
        <begin position="21"/>
        <end position="516"/>
    </location>
</feature>
<dbReference type="Gene3D" id="3.20.20.370">
    <property type="entry name" value="Glycoside hydrolase/deacetylase"/>
    <property type="match status" value="1"/>
</dbReference>
<comment type="caution">
    <text evidence="8">Lacks conserved residue(s) required for the propagation of feature annotation.</text>
</comment>
<feature type="domain" description="Chitin-binding type-1" evidence="10">
    <location>
        <begin position="367"/>
        <end position="413"/>
    </location>
</feature>
<evidence type="ECO:0000313" key="13">
    <source>
        <dbReference type="Proteomes" id="UP000799302"/>
    </source>
</evidence>
<gene>
    <name evidence="12" type="ORF">BT63DRAFT_455466</name>
</gene>
<dbReference type="Pfam" id="PF01522">
    <property type="entry name" value="Polysacc_deac_1"/>
    <property type="match status" value="1"/>
</dbReference>
<dbReference type="InterPro" id="IPR002509">
    <property type="entry name" value="NODB_dom"/>
</dbReference>
<accession>A0A6A6UCX3</accession>
<sequence length="516" mass="54126">MLSSRSFVSVLLGLGSLVSAHPGHGGLDLFKVVKRQASITQPDNGPTNGQMCGPAYGDAVCDEGWCCGLAGVCGQGGYYCTGPDCQFQYGPACDANIVPVVGPDTTNIPRPLLGEVPYGTAITQCNENGVFAITFDDGPYTFTESLLNYLKSENINATFFLTAANGGKGNIGATDNEYHALVQRMFADGHQIAGHTWTHQNLTAIGHDYRMDQMIKNERAIANTIGLVPTYMRPPYLECDTGCEADMLALGYHLIDIDLDTLDWTGDYVNAEAALTAALNMPPSENSWIPLEHDILNETVSTMIPFLVNLIKEKGYKTATIGECLGDDPKNWYRDPVTGAAAGPARDYAFNFTGQIACQPPGVTSTDGQCGASGGGTICPLGLCCSQYGYCSTGSDFCDVGSGCQFDFGECTGMVHACGANATSTASASSTTATASATPSASYCGPTGSLSATGACGVVSGVTYVCATGSCCSQYGYCSTGDDFCGTGCQSAFGKSTQCRAMRQRRNMALLDLRTI</sequence>
<keyword evidence="4 9" id="KW-0732">Signal</keyword>
<protein>
    <submittedName>
        <fullName evidence="12">Glycoside hydrolase/deacetylase</fullName>
    </submittedName>
</protein>
<keyword evidence="5 12" id="KW-0378">Hydrolase</keyword>
<evidence type="ECO:0000256" key="9">
    <source>
        <dbReference type="SAM" id="SignalP"/>
    </source>
</evidence>
<dbReference type="InterPro" id="IPR011330">
    <property type="entry name" value="Glyco_hydro/deAcase_b/a-brl"/>
</dbReference>
<evidence type="ECO:0000256" key="6">
    <source>
        <dbReference type="ARBA" id="ARBA00023277"/>
    </source>
</evidence>
<dbReference type="CDD" id="cd10951">
    <property type="entry name" value="CE4_ClCDA_like"/>
    <property type="match status" value="1"/>
</dbReference>
<dbReference type="Pfam" id="PF00187">
    <property type="entry name" value="Chitin_bind_1"/>
    <property type="match status" value="2"/>
</dbReference>
<keyword evidence="8" id="KW-1015">Disulfide bond</keyword>
<evidence type="ECO:0000256" key="7">
    <source>
        <dbReference type="ARBA" id="ARBA00023285"/>
    </source>
</evidence>
<dbReference type="GO" id="GO:0008061">
    <property type="term" value="F:chitin binding"/>
    <property type="evidence" value="ECO:0007669"/>
    <property type="project" value="UniProtKB-UniRule"/>
</dbReference>
<keyword evidence="2 8" id="KW-0147">Chitin-binding</keyword>
<dbReference type="InterPro" id="IPR036861">
    <property type="entry name" value="Endochitinase-like_sf"/>
</dbReference>
<dbReference type="Gene3D" id="3.30.60.10">
    <property type="entry name" value="Endochitinase-like"/>
    <property type="match status" value="2"/>
</dbReference>
<feature type="disulfide bond" evidence="8">
    <location>
        <begin position="370"/>
        <end position="385"/>
    </location>
</feature>
<feature type="disulfide bond" evidence="8">
    <location>
        <begin position="61"/>
        <end position="73"/>
    </location>
</feature>
<evidence type="ECO:0000256" key="8">
    <source>
        <dbReference type="PROSITE-ProRule" id="PRU00261"/>
    </source>
</evidence>
<dbReference type="InterPro" id="IPR001002">
    <property type="entry name" value="Chitin-bd_1"/>
</dbReference>
<reference evidence="12" key="1">
    <citation type="journal article" date="2020" name="Stud. Mycol.">
        <title>101 Dothideomycetes genomes: a test case for predicting lifestyles and emergence of pathogens.</title>
        <authorList>
            <person name="Haridas S."/>
            <person name="Albert R."/>
            <person name="Binder M."/>
            <person name="Bloem J."/>
            <person name="Labutti K."/>
            <person name="Salamov A."/>
            <person name="Andreopoulos B."/>
            <person name="Baker S."/>
            <person name="Barry K."/>
            <person name="Bills G."/>
            <person name="Bluhm B."/>
            <person name="Cannon C."/>
            <person name="Castanera R."/>
            <person name="Culley D."/>
            <person name="Daum C."/>
            <person name="Ezra D."/>
            <person name="Gonzalez J."/>
            <person name="Henrissat B."/>
            <person name="Kuo A."/>
            <person name="Liang C."/>
            <person name="Lipzen A."/>
            <person name="Lutzoni F."/>
            <person name="Magnuson J."/>
            <person name="Mondo S."/>
            <person name="Nolan M."/>
            <person name="Ohm R."/>
            <person name="Pangilinan J."/>
            <person name="Park H.-J."/>
            <person name="Ramirez L."/>
            <person name="Alfaro M."/>
            <person name="Sun H."/>
            <person name="Tritt A."/>
            <person name="Yoshinaga Y."/>
            <person name="Zwiers L.-H."/>
            <person name="Turgeon B."/>
            <person name="Goodwin S."/>
            <person name="Spatafora J."/>
            <person name="Crous P."/>
            <person name="Grigoriev I."/>
        </authorList>
    </citation>
    <scope>NUCLEOTIDE SEQUENCE</scope>
    <source>
        <strain evidence="12">CBS 115976</strain>
    </source>
</reference>
<evidence type="ECO:0000256" key="1">
    <source>
        <dbReference type="ARBA" id="ARBA00001941"/>
    </source>
</evidence>
<evidence type="ECO:0000259" key="10">
    <source>
        <dbReference type="PROSITE" id="PS50941"/>
    </source>
</evidence>
<feature type="disulfide bond" evidence="8">
    <location>
        <begin position="52"/>
        <end position="67"/>
    </location>
</feature>
<feature type="disulfide bond" evidence="8">
    <location>
        <begin position="379"/>
        <end position="391"/>
    </location>
</feature>
<dbReference type="SUPFAM" id="SSF57016">
    <property type="entry name" value="Plant lectins/antimicrobial peptides"/>
    <property type="match status" value="3"/>
</dbReference>
<keyword evidence="13" id="KW-1185">Reference proteome</keyword>
<dbReference type="EMBL" id="MU004235">
    <property type="protein sequence ID" value="KAF2669486.1"/>
    <property type="molecule type" value="Genomic_DNA"/>
</dbReference>
<dbReference type="CDD" id="cd00035">
    <property type="entry name" value="ChtBD1"/>
    <property type="match status" value="3"/>
</dbReference>
<feature type="disulfide bond" evidence="8">
    <location>
        <begin position="471"/>
        <end position="485"/>
    </location>
</feature>
<dbReference type="AlphaFoldDB" id="A0A6A6UCX3"/>
<comment type="cofactor">
    <cofactor evidence="1">
        <name>Co(2+)</name>
        <dbReference type="ChEBI" id="CHEBI:48828"/>
    </cofactor>
</comment>
<evidence type="ECO:0000256" key="3">
    <source>
        <dbReference type="ARBA" id="ARBA00022723"/>
    </source>
</evidence>
<evidence type="ECO:0000256" key="4">
    <source>
        <dbReference type="ARBA" id="ARBA00022729"/>
    </source>
</evidence>
<evidence type="ECO:0000313" key="12">
    <source>
        <dbReference type="EMBL" id="KAF2669486.1"/>
    </source>
</evidence>
<proteinExistence type="predicted"/>
<dbReference type="SMART" id="SM00270">
    <property type="entry name" value="ChtBD1"/>
    <property type="match status" value="3"/>
</dbReference>
<organism evidence="12 13">
    <name type="scientific">Microthyrium microscopicum</name>
    <dbReference type="NCBI Taxonomy" id="703497"/>
    <lineage>
        <taxon>Eukaryota</taxon>
        <taxon>Fungi</taxon>
        <taxon>Dikarya</taxon>
        <taxon>Ascomycota</taxon>
        <taxon>Pezizomycotina</taxon>
        <taxon>Dothideomycetes</taxon>
        <taxon>Dothideomycetes incertae sedis</taxon>
        <taxon>Microthyriales</taxon>
        <taxon>Microthyriaceae</taxon>
        <taxon>Microthyrium</taxon>
    </lineage>
</organism>
<feature type="domain" description="Chitin-binding type-1" evidence="10">
    <location>
        <begin position="49"/>
        <end position="95"/>
    </location>
</feature>
<dbReference type="GO" id="GO:0046872">
    <property type="term" value="F:metal ion binding"/>
    <property type="evidence" value="ECO:0007669"/>
    <property type="project" value="UniProtKB-KW"/>
</dbReference>
<feature type="disulfide bond" evidence="8">
    <location>
        <begin position="66"/>
        <end position="80"/>
    </location>
</feature>
<evidence type="ECO:0000256" key="2">
    <source>
        <dbReference type="ARBA" id="ARBA00022669"/>
    </source>
</evidence>
<dbReference type="PROSITE" id="PS51677">
    <property type="entry name" value="NODB"/>
    <property type="match status" value="1"/>
</dbReference>
<feature type="disulfide bond" evidence="8">
    <location>
        <begin position="384"/>
        <end position="398"/>
    </location>
</feature>
<dbReference type="PANTHER" id="PTHR46471">
    <property type="entry name" value="CHITIN DEACETYLASE"/>
    <property type="match status" value="1"/>
</dbReference>
<keyword evidence="3" id="KW-0479">Metal-binding</keyword>
<name>A0A6A6UCX3_9PEZI</name>
<feature type="disulfide bond" evidence="8">
    <location>
        <begin position="466"/>
        <end position="478"/>
    </location>
</feature>
<evidence type="ECO:0000259" key="11">
    <source>
        <dbReference type="PROSITE" id="PS51677"/>
    </source>
</evidence>
<keyword evidence="6" id="KW-0119">Carbohydrate metabolism</keyword>
<evidence type="ECO:0000256" key="5">
    <source>
        <dbReference type="ARBA" id="ARBA00022801"/>
    </source>
</evidence>
<feature type="signal peptide" evidence="9">
    <location>
        <begin position="1"/>
        <end position="20"/>
    </location>
</feature>
<dbReference type="PANTHER" id="PTHR46471:SF4">
    <property type="entry name" value="CHITIN DEACETYLASE"/>
    <property type="match status" value="1"/>
</dbReference>